<dbReference type="EMBL" id="CP001280">
    <property type="protein sequence ID" value="ACK51158.1"/>
    <property type="molecule type" value="Genomic_DNA"/>
</dbReference>
<reference evidence="3 4" key="1">
    <citation type="journal article" date="2010" name="J. Bacteriol.">
        <title>Complete genome sequence of the aerobic facultative methanotroph Methylocella silvestris BL2.</title>
        <authorList>
            <person name="Chen Y."/>
            <person name="Crombie A."/>
            <person name="Rahman M.T."/>
            <person name="Dedysh S.N."/>
            <person name="Liesack W."/>
            <person name="Stott M.B."/>
            <person name="Alam M."/>
            <person name="Theisen A.R."/>
            <person name="Murrell J.C."/>
            <person name="Dunfield P.F."/>
        </authorList>
    </citation>
    <scope>NUCLEOTIDE SEQUENCE [LARGE SCALE GENOMIC DNA]</scope>
    <source>
        <strain evidence="4">DSM 15510 / CIP 108128 / LMG 27833 / NCIMB 13906 / BL2</strain>
    </source>
</reference>
<dbReference type="PANTHER" id="PTHR47637">
    <property type="entry name" value="CHAPERONE SURA"/>
    <property type="match status" value="1"/>
</dbReference>
<dbReference type="STRING" id="395965.Msil_2224"/>
<organism evidence="3 4">
    <name type="scientific">Methylocella silvestris (strain DSM 15510 / CIP 108128 / LMG 27833 / NCIMB 13906 / BL2)</name>
    <dbReference type="NCBI Taxonomy" id="395965"/>
    <lineage>
        <taxon>Bacteria</taxon>
        <taxon>Pseudomonadati</taxon>
        <taxon>Pseudomonadota</taxon>
        <taxon>Alphaproteobacteria</taxon>
        <taxon>Hyphomicrobiales</taxon>
        <taxon>Beijerinckiaceae</taxon>
        <taxon>Methylocella</taxon>
    </lineage>
</organism>
<dbReference type="Gene3D" id="1.10.4030.10">
    <property type="entry name" value="Porin chaperone SurA, peptide-binding domain"/>
    <property type="match status" value="1"/>
</dbReference>
<gene>
    <name evidence="3" type="ordered locus">Msil_2224</name>
</gene>
<keyword evidence="4" id="KW-1185">Reference proteome</keyword>
<dbReference type="InterPro" id="IPR050280">
    <property type="entry name" value="OMP_Chaperone_SurA"/>
</dbReference>
<proteinExistence type="predicted"/>
<dbReference type="PROSITE" id="PS51257">
    <property type="entry name" value="PROKAR_LIPOPROTEIN"/>
    <property type="match status" value="1"/>
</dbReference>
<dbReference type="eggNOG" id="COG0760">
    <property type="taxonomic scope" value="Bacteria"/>
</dbReference>
<dbReference type="SUPFAM" id="SSF109998">
    <property type="entry name" value="Triger factor/SurA peptide-binding domain-like"/>
    <property type="match status" value="1"/>
</dbReference>
<dbReference type="Pfam" id="PF13624">
    <property type="entry name" value="SurA_N_3"/>
    <property type="match status" value="1"/>
</dbReference>
<evidence type="ECO:0000313" key="3">
    <source>
        <dbReference type="EMBL" id="ACK51158.1"/>
    </source>
</evidence>
<dbReference type="AlphaFoldDB" id="B8ET20"/>
<feature type="signal peptide" evidence="2">
    <location>
        <begin position="1"/>
        <end position="37"/>
    </location>
</feature>
<keyword evidence="1 2" id="KW-0732">Signal</keyword>
<evidence type="ECO:0008006" key="5">
    <source>
        <dbReference type="Google" id="ProtNLM"/>
    </source>
</evidence>
<dbReference type="Proteomes" id="UP000002257">
    <property type="component" value="Chromosome"/>
</dbReference>
<dbReference type="RefSeq" id="WP_012591227.1">
    <property type="nucleotide sequence ID" value="NC_011666.1"/>
</dbReference>
<evidence type="ECO:0000313" key="4">
    <source>
        <dbReference type="Proteomes" id="UP000002257"/>
    </source>
</evidence>
<evidence type="ECO:0000256" key="1">
    <source>
        <dbReference type="ARBA" id="ARBA00022729"/>
    </source>
</evidence>
<feature type="chain" id="PRO_5002868800" description="SurA domain protein" evidence="2">
    <location>
        <begin position="38"/>
        <end position="315"/>
    </location>
</feature>
<dbReference type="InterPro" id="IPR027304">
    <property type="entry name" value="Trigger_fact/SurA_dom_sf"/>
</dbReference>
<dbReference type="PANTHER" id="PTHR47637:SF1">
    <property type="entry name" value="CHAPERONE SURA"/>
    <property type="match status" value="1"/>
</dbReference>
<evidence type="ECO:0000256" key="2">
    <source>
        <dbReference type="SAM" id="SignalP"/>
    </source>
</evidence>
<sequence length="315" mass="34262">MTEVRKAGAYAGVLLKARLFAAVVAAAPFAAACPVHAQAIVASINGDPITNIDIDQRMKLLRVLRKPATREAAIESLFRDRLQIHEAEKYGVNPRDADISQQIVKTATEMNLQPQALLSALQAAGVSEDQFKSYFRANLAFTVLVQALNKGVEASETQVRAELEKQGGKAAAGTSYTVQQIIFTLPIGTTPAILAARSKEAEQLRSRFTDCKSGAEMARTLNDVTVRDQLTRSSHELGEQLRQLLDKTAIGRLTPPQRSTSGLEMVAVCARGPAKDDTAIRQTIAQKLLAAHIQEDGERRLKELRDRAVIVKSTP</sequence>
<dbReference type="HOGENOM" id="CLU_049723_0_0_5"/>
<protein>
    <recommendedName>
        <fullName evidence="5">SurA domain protein</fullName>
    </recommendedName>
</protein>
<dbReference type="KEGG" id="msl:Msil_2224"/>
<dbReference type="OrthoDB" id="9791746at2"/>
<name>B8ET20_METSB</name>
<accession>B8ET20</accession>